<feature type="region of interest" description="Disordered" evidence="2">
    <location>
        <begin position="54"/>
        <end position="113"/>
    </location>
</feature>
<feature type="region of interest" description="Disordered" evidence="2">
    <location>
        <begin position="139"/>
        <end position="166"/>
    </location>
</feature>
<name>A0AAV7Q8Y1_PLEWA</name>
<dbReference type="AlphaFoldDB" id="A0AAV7Q8Y1"/>
<comment type="caution">
    <text evidence="4">The sequence shown here is derived from an EMBL/GenBank/DDBJ whole genome shotgun (WGS) entry which is preliminary data.</text>
</comment>
<organism evidence="4 5">
    <name type="scientific">Pleurodeles waltl</name>
    <name type="common">Iberian ribbed newt</name>
    <dbReference type="NCBI Taxonomy" id="8319"/>
    <lineage>
        <taxon>Eukaryota</taxon>
        <taxon>Metazoa</taxon>
        <taxon>Chordata</taxon>
        <taxon>Craniata</taxon>
        <taxon>Vertebrata</taxon>
        <taxon>Euteleostomi</taxon>
        <taxon>Amphibia</taxon>
        <taxon>Batrachia</taxon>
        <taxon>Caudata</taxon>
        <taxon>Salamandroidea</taxon>
        <taxon>Salamandridae</taxon>
        <taxon>Pleurodelinae</taxon>
        <taxon>Pleurodeles</taxon>
    </lineage>
</organism>
<evidence type="ECO:0000259" key="3">
    <source>
        <dbReference type="Pfam" id="PF17921"/>
    </source>
</evidence>
<dbReference type="EMBL" id="JANPWB010000010">
    <property type="protein sequence ID" value="KAJ1136763.1"/>
    <property type="molecule type" value="Genomic_DNA"/>
</dbReference>
<evidence type="ECO:0000313" key="4">
    <source>
        <dbReference type="EMBL" id="KAJ1136763.1"/>
    </source>
</evidence>
<feature type="compositionally biased region" description="Polar residues" evidence="2">
    <location>
        <begin position="150"/>
        <end position="159"/>
    </location>
</feature>
<feature type="domain" description="Integrase zinc-binding" evidence="3">
    <location>
        <begin position="354"/>
        <end position="405"/>
    </location>
</feature>
<sequence length="407" mass="45445">MSHAGDASVGADFDLEKLESYTKVQLKQFCKSFDCPIKSSSRKEELQKALRAWVTAKSTEGDTEDEGDEEDEEECSVHNGIVGGPVMSREKVSRAGSSVSSKGLTPEELQDRQAEREFQLEQRRLALEERKLAMAHELSLREMDHRSQSSRDGGSNPTMQPERRVHIPKDLVRDYKREDDIYLWFKGNDLGDSPWKEVEHRSHLEMLGLPGWVCISTRSMAANQGSQEPLEPETVAQETAKKRKGRGRGKPAAEVPTVREEAEPEGDTPEPTGEQVAELGEVHELSQWQHEGGPTREAFCTAQKECPTLEGLRQQAAGQAAGEAPGTHLIYWEDGLLYSEPKVPEPGSARMLVVPQCFRAFLLGLVHDVPLAGHLGQDKTYKRLVSHFYWPLMHKQSAAYCRSCLAG</sequence>
<dbReference type="InterPro" id="IPR041588">
    <property type="entry name" value="Integrase_H2C2"/>
</dbReference>
<dbReference type="Proteomes" id="UP001066276">
    <property type="component" value="Chromosome 6"/>
</dbReference>
<evidence type="ECO:0000256" key="2">
    <source>
        <dbReference type="SAM" id="MobiDB-lite"/>
    </source>
</evidence>
<feature type="compositionally biased region" description="Acidic residues" evidence="2">
    <location>
        <begin position="61"/>
        <end position="74"/>
    </location>
</feature>
<feature type="region of interest" description="Disordered" evidence="2">
    <location>
        <begin position="223"/>
        <end position="274"/>
    </location>
</feature>
<protein>
    <recommendedName>
        <fullName evidence="1">Gypsy retrotransposon integrase-like protein 1</fullName>
    </recommendedName>
</protein>
<accession>A0AAV7Q8Y1</accession>
<gene>
    <name evidence="4" type="ORF">NDU88_003177</name>
</gene>
<reference evidence="4" key="1">
    <citation type="journal article" date="2022" name="bioRxiv">
        <title>Sequencing and chromosome-scale assembly of the giantPleurodeles waltlgenome.</title>
        <authorList>
            <person name="Brown T."/>
            <person name="Elewa A."/>
            <person name="Iarovenko S."/>
            <person name="Subramanian E."/>
            <person name="Araus A.J."/>
            <person name="Petzold A."/>
            <person name="Susuki M."/>
            <person name="Suzuki K.-i.T."/>
            <person name="Hayashi T."/>
            <person name="Toyoda A."/>
            <person name="Oliveira C."/>
            <person name="Osipova E."/>
            <person name="Leigh N.D."/>
            <person name="Simon A."/>
            <person name="Yun M.H."/>
        </authorList>
    </citation>
    <scope>NUCLEOTIDE SEQUENCE</scope>
    <source>
        <strain evidence="4">20211129_DDA</strain>
        <tissue evidence="4">Liver</tissue>
    </source>
</reference>
<dbReference type="Pfam" id="PF17921">
    <property type="entry name" value="Integrase_H2C2"/>
    <property type="match status" value="1"/>
</dbReference>
<proteinExistence type="predicted"/>
<evidence type="ECO:0000313" key="5">
    <source>
        <dbReference type="Proteomes" id="UP001066276"/>
    </source>
</evidence>
<keyword evidence="5" id="KW-1185">Reference proteome</keyword>
<dbReference type="FunFam" id="1.10.340.70:FF:000001">
    <property type="entry name" value="Retrovirus-related Pol polyprotein from transposon gypsy-like Protein"/>
    <property type="match status" value="1"/>
</dbReference>
<dbReference type="Gene3D" id="1.10.340.70">
    <property type="match status" value="1"/>
</dbReference>
<evidence type="ECO:0000256" key="1">
    <source>
        <dbReference type="ARBA" id="ARBA00039658"/>
    </source>
</evidence>
<feature type="compositionally biased region" description="Basic and acidic residues" evidence="2">
    <location>
        <begin position="139"/>
        <end position="149"/>
    </location>
</feature>